<dbReference type="EC" id="2.7.13.3" evidence="3"/>
<reference evidence="4" key="1">
    <citation type="journal article" date="2019" name="Int. J. Syst. Evol. Microbiol.">
        <title>The Global Catalogue of Microorganisms (GCM) 10K type strain sequencing project: providing services to taxonomists for standard genome sequencing and annotation.</title>
        <authorList>
            <consortium name="The Broad Institute Genomics Platform"/>
            <consortium name="The Broad Institute Genome Sequencing Center for Infectious Disease"/>
            <person name="Wu L."/>
            <person name="Ma J."/>
        </authorList>
    </citation>
    <scope>NUCLEOTIDE SEQUENCE [LARGE SCALE GENOMIC DNA]</scope>
    <source>
        <strain evidence="4">CCUG 58938</strain>
    </source>
</reference>
<evidence type="ECO:0000313" key="4">
    <source>
        <dbReference type="Proteomes" id="UP001597112"/>
    </source>
</evidence>
<dbReference type="EMBL" id="JBHTKA010000008">
    <property type="protein sequence ID" value="MFD1002592.1"/>
    <property type="molecule type" value="Genomic_DNA"/>
</dbReference>
<keyword evidence="3" id="KW-0418">Kinase</keyword>
<dbReference type="InterPro" id="IPR050640">
    <property type="entry name" value="Bact_2-comp_sensor_kinase"/>
</dbReference>
<dbReference type="SUPFAM" id="SSF55874">
    <property type="entry name" value="ATPase domain of HSP90 chaperone/DNA topoisomerase II/histidine kinase"/>
    <property type="match status" value="1"/>
</dbReference>
<feature type="transmembrane region" description="Helical" evidence="1">
    <location>
        <begin position="123"/>
        <end position="142"/>
    </location>
</feature>
<feature type="transmembrane region" description="Helical" evidence="1">
    <location>
        <begin position="43"/>
        <end position="60"/>
    </location>
</feature>
<keyword evidence="1" id="KW-1133">Transmembrane helix</keyword>
<evidence type="ECO:0000313" key="3">
    <source>
        <dbReference type="EMBL" id="MFD1002592.1"/>
    </source>
</evidence>
<dbReference type="Proteomes" id="UP001597112">
    <property type="component" value="Unassembled WGS sequence"/>
</dbReference>
<feature type="transmembrane region" description="Helical" evidence="1">
    <location>
        <begin position="12"/>
        <end position="37"/>
    </location>
</feature>
<name>A0ABW3K9E3_9BACT</name>
<dbReference type="Gene3D" id="3.30.565.10">
    <property type="entry name" value="Histidine kinase-like ATPase, C-terminal domain"/>
    <property type="match status" value="1"/>
</dbReference>
<keyword evidence="4" id="KW-1185">Reference proteome</keyword>
<keyword evidence="1" id="KW-0472">Membrane</keyword>
<accession>A0ABW3K9E3</accession>
<dbReference type="GO" id="GO:0004673">
    <property type="term" value="F:protein histidine kinase activity"/>
    <property type="evidence" value="ECO:0007669"/>
    <property type="project" value="UniProtKB-EC"/>
</dbReference>
<feature type="domain" description="Signal transduction histidine kinase internal region" evidence="2">
    <location>
        <begin position="159"/>
        <end position="237"/>
    </location>
</feature>
<gene>
    <name evidence="3" type="ORF">ACFQ21_24920</name>
</gene>
<protein>
    <submittedName>
        <fullName evidence="3">Sensor histidine kinase</fullName>
        <ecNumber evidence="3">2.7.13.3</ecNumber>
    </submittedName>
</protein>
<comment type="caution">
    <text evidence="3">The sequence shown here is derived from an EMBL/GenBank/DDBJ whole genome shotgun (WGS) entry which is preliminary data.</text>
</comment>
<dbReference type="RefSeq" id="WP_377583923.1">
    <property type="nucleotide sequence ID" value="NZ_JBHTKA010000008.1"/>
</dbReference>
<dbReference type="PANTHER" id="PTHR34220">
    <property type="entry name" value="SENSOR HISTIDINE KINASE YPDA"/>
    <property type="match status" value="1"/>
</dbReference>
<dbReference type="InterPro" id="IPR010559">
    <property type="entry name" value="Sig_transdc_His_kin_internal"/>
</dbReference>
<dbReference type="InterPro" id="IPR036890">
    <property type="entry name" value="HATPase_C_sf"/>
</dbReference>
<evidence type="ECO:0000259" key="2">
    <source>
        <dbReference type="Pfam" id="PF06580"/>
    </source>
</evidence>
<dbReference type="Pfam" id="PF06580">
    <property type="entry name" value="His_kinase"/>
    <property type="match status" value="1"/>
</dbReference>
<keyword evidence="1" id="KW-0812">Transmembrane</keyword>
<dbReference type="PANTHER" id="PTHR34220:SF7">
    <property type="entry name" value="SENSOR HISTIDINE KINASE YPDA"/>
    <property type="match status" value="1"/>
</dbReference>
<organism evidence="3 4">
    <name type="scientific">Ohtaekwangia kribbensis</name>
    <dbReference type="NCBI Taxonomy" id="688913"/>
    <lineage>
        <taxon>Bacteria</taxon>
        <taxon>Pseudomonadati</taxon>
        <taxon>Bacteroidota</taxon>
        <taxon>Cytophagia</taxon>
        <taxon>Cytophagales</taxon>
        <taxon>Fulvivirgaceae</taxon>
        <taxon>Ohtaekwangia</taxon>
    </lineage>
</organism>
<evidence type="ECO:0000256" key="1">
    <source>
        <dbReference type="SAM" id="Phobius"/>
    </source>
</evidence>
<keyword evidence="3" id="KW-0808">Transferase</keyword>
<proteinExistence type="predicted"/>
<sequence length="357" mass="41429">MDTVVNKYRLYWSLQIGGWMLYAFIQIVSSFLATVGGVAPRRIIFLLAEAILCLLVSHFFRSFLIRWKWLYFPMPKLIPSVLMAVFVMGIIVYFLRIPVNLLLGRLFDPIIAFDPSQILGQSFFYTILFFLWALFYFIYHYFDRYNKSLKYEASMIEIELNNLKSQLNPHFIFNALNSIRALVDENPSKSKQAINQLSNILRNSLASDKKGLTKFDDELRIVKDYLGLESIRFEERLKTEFDIHPLSYGFLVPPLMIQTLVENGIKHGISKLTKGGMIQVKTYVDNERMKIHIRNTGHLVNGAKRTKTGLGLKNTIQRLKLIYGDEASFRIVNENDNFVLTEIIIPQQITYESINRG</sequence>
<feature type="transmembrane region" description="Helical" evidence="1">
    <location>
        <begin position="81"/>
        <end position="103"/>
    </location>
</feature>